<dbReference type="OrthoDB" id="419768at2759"/>
<gene>
    <name evidence="1" type="primary">C2cd5</name>
    <name evidence="1" type="ORF">SNEC2469_LOCUS2226</name>
</gene>
<protein>
    <submittedName>
        <fullName evidence="1">C2cd5 protein</fullName>
    </submittedName>
</protein>
<dbReference type="GO" id="GO:0072659">
    <property type="term" value="P:protein localization to plasma membrane"/>
    <property type="evidence" value="ECO:0007669"/>
    <property type="project" value="TreeGrafter"/>
</dbReference>
<dbReference type="Proteomes" id="UP000601435">
    <property type="component" value="Unassembled WGS sequence"/>
</dbReference>
<organism evidence="1 2">
    <name type="scientific">Symbiodinium necroappetens</name>
    <dbReference type="NCBI Taxonomy" id="1628268"/>
    <lineage>
        <taxon>Eukaryota</taxon>
        <taxon>Sar</taxon>
        <taxon>Alveolata</taxon>
        <taxon>Dinophyceae</taxon>
        <taxon>Suessiales</taxon>
        <taxon>Symbiodiniaceae</taxon>
        <taxon>Symbiodinium</taxon>
    </lineage>
</organism>
<sequence length="130" mass="14403">MSQRSVGSPSNPVWGDSVMSIELTDDFQLQDYPLRLGVCSSDAGPPDHGFVTINLEQILHSRTELDPDEVVSMKGWFPLFDTMTGVRGHILVSIKMQFVGDQSYNDRFASSVGVRFFSIACPPQPPPQFP</sequence>
<dbReference type="PANTHER" id="PTHR37412">
    <property type="entry name" value="C2 DOMAIN-CONTAINING PROTEIN 5"/>
    <property type="match status" value="1"/>
</dbReference>
<dbReference type="EMBL" id="CAJNJA010006582">
    <property type="protein sequence ID" value="CAE7212384.1"/>
    <property type="molecule type" value="Genomic_DNA"/>
</dbReference>
<comment type="caution">
    <text evidence="1">The sequence shown here is derived from an EMBL/GenBank/DDBJ whole genome shotgun (WGS) entry which is preliminary data.</text>
</comment>
<dbReference type="PANTHER" id="PTHR37412:SF2">
    <property type="entry name" value="C2 DOMAIN-CONTAINING PROTEIN 5"/>
    <property type="match status" value="1"/>
</dbReference>
<keyword evidence="2" id="KW-1185">Reference proteome</keyword>
<name>A0A812JWI5_9DINO</name>
<reference evidence="1" key="1">
    <citation type="submission" date="2021-02" db="EMBL/GenBank/DDBJ databases">
        <authorList>
            <person name="Dougan E. K."/>
            <person name="Rhodes N."/>
            <person name="Thang M."/>
            <person name="Chan C."/>
        </authorList>
    </citation>
    <scope>NUCLEOTIDE SEQUENCE</scope>
</reference>
<evidence type="ECO:0000313" key="1">
    <source>
        <dbReference type="EMBL" id="CAE7212384.1"/>
    </source>
</evidence>
<dbReference type="GO" id="GO:0090314">
    <property type="term" value="P:positive regulation of protein targeting to membrane"/>
    <property type="evidence" value="ECO:0007669"/>
    <property type="project" value="TreeGrafter"/>
</dbReference>
<dbReference type="GO" id="GO:0005886">
    <property type="term" value="C:plasma membrane"/>
    <property type="evidence" value="ECO:0007669"/>
    <property type="project" value="TreeGrafter"/>
</dbReference>
<evidence type="ECO:0000313" key="2">
    <source>
        <dbReference type="Proteomes" id="UP000601435"/>
    </source>
</evidence>
<dbReference type="GO" id="GO:0065002">
    <property type="term" value="P:intracellular protein transmembrane transport"/>
    <property type="evidence" value="ECO:0007669"/>
    <property type="project" value="TreeGrafter"/>
</dbReference>
<proteinExistence type="predicted"/>
<dbReference type="GO" id="GO:0005544">
    <property type="term" value="F:calcium-dependent phospholipid binding"/>
    <property type="evidence" value="ECO:0007669"/>
    <property type="project" value="InterPro"/>
</dbReference>
<dbReference type="GO" id="GO:0005509">
    <property type="term" value="F:calcium ion binding"/>
    <property type="evidence" value="ECO:0007669"/>
    <property type="project" value="TreeGrafter"/>
</dbReference>
<dbReference type="InterPro" id="IPR038983">
    <property type="entry name" value="C2CD5"/>
</dbReference>
<dbReference type="GO" id="GO:0010828">
    <property type="term" value="P:positive regulation of D-glucose transmembrane transport"/>
    <property type="evidence" value="ECO:0007669"/>
    <property type="project" value="TreeGrafter"/>
</dbReference>
<accession>A0A812JWI5</accession>
<dbReference type="GO" id="GO:0031340">
    <property type="term" value="P:positive regulation of vesicle fusion"/>
    <property type="evidence" value="ECO:0007669"/>
    <property type="project" value="TreeGrafter"/>
</dbReference>
<dbReference type="AlphaFoldDB" id="A0A812JWI5"/>